<feature type="signal peptide" evidence="1">
    <location>
        <begin position="1"/>
        <end position="26"/>
    </location>
</feature>
<evidence type="ECO:0000313" key="3">
    <source>
        <dbReference type="Proteomes" id="UP000001953"/>
    </source>
</evidence>
<dbReference type="RefSeq" id="WP_011509009.1">
    <property type="nucleotide sequence ID" value="NC_007964.1"/>
</dbReference>
<keyword evidence="3" id="KW-1185">Reference proteome</keyword>
<feature type="chain" id="PRO_5004195865" evidence="1">
    <location>
        <begin position="27"/>
        <end position="205"/>
    </location>
</feature>
<dbReference type="Proteomes" id="UP000001953">
    <property type="component" value="Chromosome"/>
</dbReference>
<name>Q1QR42_NITHX</name>
<dbReference type="AlphaFoldDB" id="Q1QR42"/>
<evidence type="ECO:0000256" key="1">
    <source>
        <dbReference type="SAM" id="SignalP"/>
    </source>
</evidence>
<dbReference type="KEGG" id="nha:Nham_0414"/>
<gene>
    <name evidence="2" type="ordered locus">Nham_0414</name>
</gene>
<reference evidence="2 3" key="1">
    <citation type="submission" date="2006-03" db="EMBL/GenBank/DDBJ databases">
        <title>Complete sequence of chromosome of Nitrobacter hamburgensis X14.</title>
        <authorList>
            <consortium name="US DOE Joint Genome Institute"/>
            <person name="Copeland A."/>
            <person name="Lucas S."/>
            <person name="Lapidus A."/>
            <person name="Barry K."/>
            <person name="Detter J.C."/>
            <person name="Glavina del Rio T."/>
            <person name="Hammon N."/>
            <person name="Israni S."/>
            <person name="Dalin E."/>
            <person name="Tice H."/>
            <person name="Pitluck S."/>
            <person name="Chain P."/>
            <person name="Malfatti S."/>
            <person name="Shin M."/>
            <person name="Vergez L."/>
            <person name="Schmutz J."/>
            <person name="Larimer F."/>
            <person name="Land M."/>
            <person name="Hauser L."/>
            <person name="Kyrpides N."/>
            <person name="Ivanova N."/>
            <person name="Ward B."/>
            <person name="Arp D."/>
            <person name="Klotz M."/>
            <person name="Stein L."/>
            <person name="O'Mullan G."/>
            <person name="Starkenburg S."/>
            <person name="Sayavedra L."/>
            <person name="Poret-Peterson A.T."/>
            <person name="Gentry M.E."/>
            <person name="Bruce D."/>
            <person name="Richardson P."/>
        </authorList>
    </citation>
    <scope>NUCLEOTIDE SEQUENCE [LARGE SCALE GENOMIC DNA]</scope>
    <source>
        <strain evidence="3">DSM 10229 / NCIMB 13809 / X14</strain>
    </source>
</reference>
<proteinExistence type="predicted"/>
<protein>
    <submittedName>
        <fullName evidence="2">Uncharacterized protein</fullName>
    </submittedName>
</protein>
<sequence length="205" mass="22658">MAGARRLLAGFAIACGMVLASSHANAGWWSRTPADFEECAASVEKNATSAEDKGQRLTACEAKFAGRRNPGGGYTYYDFMQNRHFDIAGPNPTAEEQKHIDEQYAAYLKDQRRGIIAAAFFRKQQEVEQARATVKPNAGSSNVRLTTTPKTAEKHVAVLPRPRPKIAPHCEEAFFSTCSWSRISTGVRDLKKALFGSFVRKDERS</sequence>
<dbReference type="EMBL" id="CP000319">
    <property type="protein sequence ID" value="ABE61305.1"/>
    <property type="molecule type" value="Genomic_DNA"/>
</dbReference>
<keyword evidence="1" id="KW-0732">Signal</keyword>
<dbReference type="eggNOG" id="ENOG5030V66">
    <property type="taxonomic scope" value="Bacteria"/>
</dbReference>
<evidence type="ECO:0000313" key="2">
    <source>
        <dbReference type="EMBL" id="ABE61305.1"/>
    </source>
</evidence>
<dbReference type="STRING" id="323097.Nham_0414"/>
<accession>Q1QR42</accession>
<organism evidence="2 3">
    <name type="scientific">Nitrobacter hamburgensis (strain DSM 10229 / NCIMB 13809 / X14)</name>
    <dbReference type="NCBI Taxonomy" id="323097"/>
    <lineage>
        <taxon>Bacteria</taxon>
        <taxon>Pseudomonadati</taxon>
        <taxon>Pseudomonadota</taxon>
        <taxon>Alphaproteobacteria</taxon>
        <taxon>Hyphomicrobiales</taxon>
        <taxon>Nitrobacteraceae</taxon>
        <taxon>Nitrobacter</taxon>
    </lineage>
</organism>
<dbReference type="HOGENOM" id="CLU_1266083_0_0_5"/>